<dbReference type="AlphaFoldDB" id="A0A9W9KKS8"/>
<evidence type="ECO:0000313" key="2">
    <source>
        <dbReference type="Proteomes" id="UP001149074"/>
    </source>
</evidence>
<evidence type="ECO:0000313" key="1">
    <source>
        <dbReference type="EMBL" id="KAJ5109965.1"/>
    </source>
</evidence>
<dbReference type="RefSeq" id="XP_056478076.1">
    <property type="nucleotide sequence ID" value="XM_056615104.1"/>
</dbReference>
<comment type="caution">
    <text evidence="1">The sequence shown here is derived from an EMBL/GenBank/DDBJ whole genome shotgun (WGS) entry which is preliminary data.</text>
</comment>
<accession>A0A9W9KKS8</accession>
<keyword evidence="2" id="KW-1185">Reference proteome</keyword>
<reference evidence="1" key="1">
    <citation type="submission" date="2022-11" db="EMBL/GenBank/DDBJ databases">
        <authorList>
            <person name="Petersen C."/>
        </authorList>
    </citation>
    <scope>NUCLEOTIDE SEQUENCE</scope>
    <source>
        <strain evidence="1">IBT 30761</strain>
    </source>
</reference>
<sequence>MWSYAWSTNLAVSPKRTLSRRGHRQWRICFPVFLDKVDKEIELFSPWWSRGKLEECVQFGLQPKLEVKQWWYLDNLEEVSNQYEDVAMPLQLMMFDELAYYLQFGDLKIYCGIPQ</sequence>
<reference evidence="1" key="2">
    <citation type="journal article" date="2023" name="IMA Fungus">
        <title>Comparative genomic study of the Penicillium genus elucidates a diverse pangenome and 15 lateral gene transfer events.</title>
        <authorList>
            <person name="Petersen C."/>
            <person name="Sorensen T."/>
            <person name="Nielsen M.R."/>
            <person name="Sondergaard T.E."/>
            <person name="Sorensen J.L."/>
            <person name="Fitzpatrick D.A."/>
            <person name="Frisvad J.C."/>
            <person name="Nielsen K.L."/>
        </authorList>
    </citation>
    <scope>NUCLEOTIDE SEQUENCE</scope>
    <source>
        <strain evidence="1">IBT 30761</strain>
    </source>
</reference>
<proteinExistence type="predicted"/>
<name>A0A9W9KKS8_9EURO</name>
<dbReference type="Proteomes" id="UP001149074">
    <property type="component" value="Unassembled WGS sequence"/>
</dbReference>
<organism evidence="1 2">
    <name type="scientific">Penicillium argentinense</name>
    <dbReference type="NCBI Taxonomy" id="1131581"/>
    <lineage>
        <taxon>Eukaryota</taxon>
        <taxon>Fungi</taxon>
        <taxon>Dikarya</taxon>
        <taxon>Ascomycota</taxon>
        <taxon>Pezizomycotina</taxon>
        <taxon>Eurotiomycetes</taxon>
        <taxon>Eurotiomycetidae</taxon>
        <taxon>Eurotiales</taxon>
        <taxon>Aspergillaceae</taxon>
        <taxon>Penicillium</taxon>
    </lineage>
</organism>
<dbReference type="EMBL" id="JAPQKI010000003">
    <property type="protein sequence ID" value="KAJ5109965.1"/>
    <property type="molecule type" value="Genomic_DNA"/>
</dbReference>
<gene>
    <name evidence="1" type="ORF">N7532_002610</name>
</gene>
<dbReference type="GeneID" id="81354083"/>
<protein>
    <submittedName>
        <fullName evidence="1">MYND domain protein</fullName>
    </submittedName>
</protein>